<sequence>MSTLSVWLHGEHLAQLEQLRTSRLRLRFTDAALDRWGVGARPLSLSLPLTERRVQGDALERFCDNLLPEGGVRAVLERENDIRPGDTFALLSRIGRECAGAIQFTTDEAPAGAGRVTPLTSDEVDVLVRDLPTHHVPDGLAVSASLGGVQDKVLLTRTADGWAWPADGAMSSHLVKPQPQSPQAPIPDIIRYEHWALQVAAAAGLRAARSELEWFGDRQALVVERFDRHGGRRIHQEDFTQSLALASRDKHESSVGERRLAALATRAAAEAADPQQLLTELLAQVTFNAAIGNGDAHSKNYSIQISRAATVSMSPLYDVAPVFLVAPTYRHAGHAVNEQVYLPYITTEHLVAEACEWGLGADVAAVVVRQTLLAIAEAVENLGEPADTPVAVGRAVLGRVRALAG</sequence>
<dbReference type="GO" id="GO:0005829">
    <property type="term" value="C:cytosol"/>
    <property type="evidence" value="ECO:0007669"/>
    <property type="project" value="TreeGrafter"/>
</dbReference>
<proteinExistence type="inferred from homology"/>
<evidence type="ECO:0000256" key="2">
    <source>
        <dbReference type="ARBA" id="ARBA00022679"/>
    </source>
</evidence>
<organism evidence="6 7">
    <name type="scientific">Cellulomonas chitinilytica</name>
    <dbReference type="NCBI Taxonomy" id="398759"/>
    <lineage>
        <taxon>Bacteria</taxon>
        <taxon>Bacillati</taxon>
        <taxon>Actinomycetota</taxon>
        <taxon>Actinomycetes</taxon>
        <taxon>Micrococcales</taxon>
        <taxon>Cellulomonadaceae</taxon>
        <taxon>Cellulomonas</taxon>
    </lineage>
</organism>
<dbReference type="GO" id="GO:0004674">
    <property type="term" value="F:protein serine/threonine kinase activity"/>
    <property type="evidence" value="ECO:0007669"/>
    <property type="project" value="TreeGrafter"/>
</dbReference>
<keyword evidence="7" id="KW-1185">Reference proteome</keyword>
<evidence type="ECO:0000259" key="5">
    <source>
        <dbReference type="Pfam" id="PF13657"/>
    </source>
</evidence>
<evidence type="ECO:0000313" key="7">
    <source>
        <dbReference type="Proteomes" id="UP000632740"/>
    </source>
</evidence>
<feature type="domain" description="HipA-like C-terminal" evidence="4">
    <location>
        <begin position="145"/>
        <end position="335"/>
    </location>
</feature>
<gene>
    <name evidence="6" type="ORF">Cch01nite_16150</name>
</gene>
<dbReference type="AlphaFoldDB" id="A0A919P039"/>
<evidence type="ECO:0000259" key="4">
    <source>
        <dbReference type="Pfam" id="PF07804"/>
    </source>
</evidence>
<dbReference type="Proteomes" id="UP000632740">
    <property type="component" value="Unassembled WGS sequence"/>
</dbReference>
<dbReference type="InterPro" id="IPR052028">
    <property type="entry name" value="HipA_Ser/Thr_kinase"/>
</dbReference>
<dbReference type="Pfam" id="PF13657">
    <property type="entry name" value="Couple_hipA"/>
    <property type="match status" value="1"/>
</dbReference>
<keyword evidence="2" id="KW-0808">Transferase</keyword>
<dbReference type="EMBL" id="BONK01000004">
    <property type="protein sequence ID" value="GIG20891.1"/>
    <property type="molecule type" value="Genomic_DNA"/>
</dbReference>
<evidence type="ECO:0000256" key="1">
    <source>
        <dbReference type="ARBA" id="ARBA00010164"/>
    </source>
</evidence>
<dbReference type="PANTHER" id="PTHR37419:SF1">
    <property type="entry name" value="SERINE_THREONINE-PROTEIN KINASE TOXIN HIPA"/>
    <property type="match status" value="1"/>
</dbReference>
<dbReference type="PANTHER" id="PTHR37419">
    <property type="entry name" value="SERINE/THREONINE-PROTEIN KINASE TOXIN HIPA"/>
    <property type="match status" value="1"/>
</dbReference>
<accession>A0A919P039</accession>
<dbReference type="Gene3D" id="1.10.1070.20">
    <property type="match status" value="1"/>
</dbReference>
<name>A0A919P039_9CELL</name>
<dbReference type="Pfam" id="PF07804">
    <property type="entry name" value="HipA_C"/>
    <property type="match status" value="1"/>
</dbReference>
<dbReference type="InterPro" id="IPR012893">
    <property type="entry name" value="HipA-like_C"/>
</dbReference>
<evidence type="ECO:0000256" key="3">
    <source>
        <dbReference type="ARBA" id="ARBA00022777"/>
    </source>
</evidence>
<comment type="caution">
    <text evidence="6">The sequence shown here is derived from an EMBL/GenBank/DDBJ whole genome shotgun (WGS) entry which is preliminary data.</text>
</comment>
<reference evidence="6" key="1">
    <citation type="submission" date="2021-01" db="EMBL/GenBank/DDBJ databases">
        <title>Whole genome shotgun sequence of Cellulomonas chitinilytica NBRC 110799.</title>
        <authorList>
            <person name="Komaki H."/>
            <person name="Tamura T."/>
        </authorList>
    </citation>
    <scope>NUCLEOTIDE SEQUENCE</scope>
    <source>
        <strain evidence="6">NBRC 110799</strain>
    </source>
</reference>
<dbReference type="RefSeq" id="WP_203751011.1">
    <property type="nucleotide sequence ID" value="NZ_BONK01000004.1"/>
</dbReference>
<comment type="similarity">
    <text evidence="1">Belongs to the HipA Ser/Thr kinase family.</text>
</comment>
<dbReference type="InterPro" id="IPR017508">
    <property type="entry name" value="HipA_N1"/>
</dbReference>
<keyword evidence="3" id="KW-0418">Kinase</keyword>
<feature type="domain" description="HipA N-terminal subdomain 1" evidence="5">
    <location>
        <begin position="4"/>
        <end position="104"/>
    </location>
</feature>
<dbReference type="NCBIfam" id="TIGR03071">
    <property type="entry name" value="couple_hipA"/>
    <property type="match status" value="1"/>
</dbReference>
<evidence type="ECO:0000313" key="6">
    <source>
        <dbReference type="EMBL" id="GIG20891.1"/>
    </source>
</evidence>
<protein>
    <submittedName>
        <fullName evidence="6">Toxin HipA</fullName>
    </submittedName>
</protein>